<name>A0AAU9W2U7_9CNID</name>
<dbReference type="Gene3D" id="3.30.70.2520">
    <property type="match status" value="1"/>
</dbReference>
<evidence type="ECO:0000256" key="1">
    <source>
        <dbReference type="ARBA" id="ARBA00023002"/>
    </source>
</evidence>
<dbReference type="AlphaFoldDB" id="A0AAU9W2U7"/>
<proteinExistence type="predicted"/>
<dbReference type="InterPro" id="IPR007173">
    <property type="entry name" value="ALO_C"/>
</dbReference>
<comment type="caution">
    <text evidence="3">The sequence shown here is derived from an EMBL/GenBank/DDBJ whole genome shotgun (WGS) entry which is preliminary data.</text>
</comment>
<dbReference type="Proteomes" id="UP001159428">
    <property type="component" value="Unassembled WGS sequence"/>
</dbReference>
<protein>
    <recommendedName>
        <fullName evidence="2">D-arabinono-1,4-lactone oxidase C-terminal domain-containing protein</fullName>
    </recommendedName>
</protein>
<evidence type="ECO:0000259" key="2">
    <source>
        <dbReference type="Pfam" id="PF04030"/>
    </source>
</evidence>
<dbReference type="EMBL" id="CALNXJ010000008">
    <property type="protein sequence ID" value="CAH3046021.1"/>
    <property type="molecule type" value="Genomic_DNA"/>
</dbReference>
<dbReference type="GO" id="GO:0003885">
    <property type="term" value="F:D-arabinono-1,4-lactone oxidase activity"/>
    <property type="evidence" value="ECO:0007669"/>
    <property type="project" value="InterPro"/>
</dbReference>
<sequence>LAQDYAERHKQYSLLPIYVRLARSDDLFLSPASKFRLDGSLSDHSCYIEVPFLPGAYGIDEFQEMVEEFKARPHWGKNNRLTQSKVEEIYPADSLKKWGAVYRIFNRGGPFENRFTYNMGFAKLFDHPIDEQPSA</sequence>
<accession>A0AAU9W2U7</accession>
<dbReference type="PANTHER" id="PTHR43762">
    <property type="entry name" value="L-GULONOLACTONE OXIDASE"/>
    <property type="match status" value="1"/>
</dbReference>
<feature type="non-terminal residue" evidence="3">
    <location>
        <position position="1"/>
    </location>
</feature>
<feature type="domain" description="D-arabinono-1,4-lactone oxidase C-terminal" evidence="2">
    <location>
        <begin position="4"/>
        <end position="116"/>
    </location>
</feature>
<evidence type="ECO:0000313" key="3">
    <source>
        <dbReference type="EMBL" id="CAH3046021.1"/>
    </source>
</evidence>
<dbReference type="PANTHER" id="PTHR43762:SF1">
    <property type="entry name" value="D-ARABINONO-1,4-LACTONE OXIDASE"/>
    <property type="match status" value="1"/>
</dbReference>
<dbReference type="GO" id="GO:0016020">
    <property type="term" value="C:membrane"/>
    <property type="evidence" value="ECO:0007669"/>
    <property type="project" value="InterPro"/>
</dbReference>
<dbReference type="InterPro" id="IPR010031">
    <property type="entry name" value="FAD_lactone_oxidase-like"/>
</dbReference>
<keyword evidence="1" id="KW-0560">Oxidoreductase</keyword>
<evidence type="ECO:0000313" key="4">
    <source>
        <dbReference type="Proteomes" id="UP001159428"/>
    </source>
</evidence>
<keyword evidence="4" id="KW-1185">Reference proteome</keyword>
<organism evidence="3 4">
    <name type="scientific">Pocillopora meandrina</name>
    <dbReference type="NCBI Taxonomy" id="46732"/>
    <lineage>
        <taxon>Eukaryota</taxon>
        <taxon>Metazoa</taxon>
        <taxon>Cnidaria</taxon>
        <taxon>Anthozoa</taxon>
        <taxon>Hexacorallia</taxon>
        <taxon>Scleractinia</taxon>
        <taxon>Astrocoeniina</taxon>
        <taxon>Pocilloporidae</taxon>
        <taxon>Pocillopora</taxon>
    </lineage>
</organism>
<reference evidence="3 4" key="1">
    <citation type="submission" date="2022-05" db="EMBL/GenBank/DDBJ databases">
        <authorList>
            <consortium name="Genoscope - CEA"/>
            <person name="William W."/>
        </authorList>
    </citation>
    <scope>NUCLEOTIDE SEQUENCE [LARGE SCALE GENOMIC DNA]</scope>
</reference>
<dbReference type="Pfam" id="PF04030">
    <property type="entry name" value="ALO"/>
    <property type="match status" value="1"/>
</dbReference>
<gene>
    <name evidence="3" type="ORF">PMEA_00033048</name>
</gene>